<evidence type="ECO:0000313" key="1">
    <source>
        <dbReference type="EMBL" id="SDX04455.1"/>
    </source>
</evidence>
<dbReference type="Proteomes" id="UP000198539">
    <property type="component" value="Unassembled WGS sequence"/>
</dbReference>
<evidence type="ECO:0000313" key="2">
    <source>
        <dbReference type="Proteomes" id="UP000198539"/>
    </source>
</evidence>
<name>A0A1H2YHK8_9RHOB</name>
<organism evidence="1 2">
    <name type="scientific">Roseicitreum antarcticum</name>
    <dbReference type="NCBI Taxonomy" id="564137"/>
    <lineage>
        <taxon>Bacteria</taxon>
        <taxon>Pseudomonadati</taxon>
        <taxon>Pseudomonadota</taxon>
        <taxon>Alphaproteobacteria</taxon>
        <taxon>Rhodobacterales</taxon>
        <taxon>Paracoccaceae</taxon>
        <taxon>Roseicitreum</taxon>
    </lineage>
</organism>
<keyword evidence="2" id="KW-1185">Reference proteome</keyword>
<dbReference type="PROSITE" id="PS51257">
    <property type="entry name" value="PROKAR_LIPOPROTEIN"/>
    <property type="match status" value="1"/>
</dbReference>
<dbReference type="EMBL" id="FNOM01000005">
    <property type="protein sequence ID" value="SDX04455.1"/>
    <property type="molecule type" value="Genomic_DNA"/>
</dbReference>
<sequence>MLRAVILMCVVFPALTACDGWRSVGKGVEVSDLPPAARLECKSPAAFLRAGDFEIIAGRMGDELIRCEQRRGLAVQGFDGVRDAVATK</sequence>
<accession>A0A1H2YHK8</accession>
<reference evidence="1 2" key="1">
    <citation type="submission" date="2016-10" db="EMBL/GenBank/DDBJ databases">
        <authorList>
            <person name="de Groot N.N."/>
        </authorList>
    </citation>
    <scope>NUCLEOTIDE SEQUENCE [LARGE SCALE GENOMIC DNA]</scope>
    <source>
        <strain evidence="1 2">CGMCC 1.8894</strain>
    </source>
</reference>
<gene>
    <name evidence="1" type="ORF">SAMN04488238_1056</name>
</gene>
<proteinExistence type="predicted"/>
<protein>
    <submittedName>
        <fullName evidence="1">Uncharacterized protein</fullName>
    </submittedName>
</protein>
<dbReference type="AlphaFoldDB" id="A0A1H2YHK8"/>